<gene>
    <name evidence="2" type="primary">Tdpoz3</name>
    <name evidence="2" type="ORF">TNIN_170231</name>
    <name evidence="3" type="ORF">TNIN_351941</name>
</gene>
<dbReference type="AlphaFoldDB" id="A0A8X7BT49"/>
<evidence type="ECO:0000313" key="3">
    <source>
        <dbReference type="EMBL" id="GFY68627.1"/>
    </source>
</evidence>
<feature type="domain" description="BTB" evidence="1">
    <location>
        <begin position="157"/>
        <end position="224"/>
    </location>
</feature>
<keyword evidence="4" id="KW-1185">Reference proteome</keyword>
<dbReference type="EMBL" id="BMAV01002977">
    <property type="protein sequence ID" value="GFY42258.1"/>
    <property type="molecule type" value="Genomic_DNA"/>
</dbReference>
<protein>
    <submittedName>
        <fullName evidence="2">TD and POZ domain-containing protein 3</fullName>
    </submittedName>
</protein>
<dbReference type="InterPro" id="IPR000210">
    <property type="entry name" value="BTB/POZ_dom"/>
</dbReference>
<dbReference type="EMBL" id="BMAV01017160">
    <property type="protein sequence ID" value="GFY68627.1"/>
    <property type="molecule type" value="Genomic_DNA"/>
</dbReference>
<dbReference type="PROSITE" id="PS50097">
    <property type="entry name" value="BTB"/>
    <property type="match status" value="1"/>
</dbReference>
<dbReference type="Proteomes" id="UP000886998">
    <property type="component" value="Unassembled WGS sequence"/>
</dbReference>
<dbReference type="Gene3D" id="3.30.710.10">
    <property type="entry name" value="Potassium Channel Kv1.1, Chain A"/>
    <property type="match status" value="1"/>
</dbReference>
<dbReference type="OrthoDB" id="6437200at2759"/>
<dbReference type="SUPFAM" id="SSF54695">
    <property type="entry name" value="POZ domain"/>
    <property type="match status" value="1"/>
</dbReference>
<evidence type="ECO:0000313" key="2">
    <source>
        <dbReference type="EMBL" id="GFY42258.1"/>
    </source>
</evidence>
<proteinExistence type="predicted"/>
<evidence type="ECO:0000313" key="4">
    <source>
        <dbReference type="Proteomes" id="UP000886998"/>
    </source>
</evidence>
<dbReference type="SMART" id="SM00225">
    <property type="entry name" value="BTB"/>
    <property type="match status" value="1"/>
</dbReference>
<evidence type="ECO:0000259" key="1">
    <source>
        <dbReference type="PROSITE" id="PS50097"/>
    </source>
</evidence>
<dbReference type="InterPro" id="IPR011333">
    <property type="entry name" value="SKP1/BTB/POZ_sf"/>
</dbReference>
<accession>A0A8X7BT49</accession>
<sequence length="322" mass="36637">MSTTAVTWLMNKLIFDTTKMCYISTFTLNSEWHMLCSFSNRIPNEKDYIEIHRTFPSKINSFSGKLEQKSTSSPNGKIIWQQEFSLHFELGCKSKKIILENNKITEHSPLIGYVTISDDSGKSTLEDNDESDIQLKSLNELANDLTRLLDPKYTSLADVHLRCGSDIIPAHKSILSVRSPVFLDMFSSTNAETQTNEVIITDIDVPVFRILLAYIYTGKIENLTVPLAGDLLFAADKYKLTGLKITCFKYLKINISMENALEILTFGDLHEPDLKVFAMEFICQNCEEFAALETMEMWKILKKEKSSLAIEVLTSLVKTKRK</sequence>
<reference evidence="2" key="1">
    <citation type="submission" date="2020-08" db="EMBL/GenBank/DDBJ databases">
        <title>Multicomponent nature underlies the extraordinary mechanical properties of spider dragline silk.</title>
        <authorList>
            <person name="Kono N."/>
            <person name="Nakamura H."/>
            <person name="Mori M."/>
            <person name="Yoshida Y."/>
            <person name="Ohtoshi R."/>
            <person name="Malay A.D."/>
            <person name="Moran D.A.P."/>
            <person name="Tomita M."/>
            <person name="Numata K."/>
            <person name="Arakawa K."/>
        </authorList>
    </citation>
    <scope>NUCLEOTIDE SEQUENCE</scope>
</reference>
<dbReference type="Pfam" id="PF00651">
    <property type="entry name" value="BTB"/>
    <property type="match status" value="1"/>
</dbReference>
<comment type="caution">
    <text evidence="2">The sequence shown here is derived from an EMBL/GenBank/DDBJ whole genome shotgun (WGS) entry which is preliminary data.</text>
</comment>
<dbReference type="PANTHER" id="PTHR24413">
    <property type="entry name" value="SPECKLE-TYPE POZ PROTEIN"/>
    <property type="match status" value="1"/>
</dbReference>
<name>A0A8X7BT49_9ARAC</name>
<organism evidence="2 4">
    <name type="scientific">Trichonephila inaurata madagascariensis</name>
    <dbReference type="NCBI Taxonomy" id="2747483"/>
    <lineage>
        <taxon>Eukaryota</taxon>
        <taxon>Metazoa</taxon>
        <taxon>Ecdysozoa</taxon>
        <taxon>Arthropoda</taxon>
        <taxon>Chelicerata</taxon>
        <taxon>Arachnida</taxon>
        <taxon>Araneae</taxon>
        <taxon>Araneomorphae</taxon>
        <taxon>Entelegynae</taxon>
        <taxon>Araneoidea</taxon>
        <taxon>Nephilidae</taxon>
        <taxon>Trichonephila</taxon>
        <taxon>Trichonephila inaurata</taxon>
    </lineage>
</organism>
<dbReference type="Gene3D" id="1.25.40.420">
    <property type="match status" value="1"/>
</dbReference>
<dbReference type="CDD" id="cd14733">
    <property type="entry name" value="BACK"/>
    <property type="match status" value="1"/>
</dbReference>